<reference evidence="1 2" key="1">
    <citation type="journal article" date="2016" name="Nat. Commun.">
        <title>Thousands of microbial genomes shed light on interconnected biogeochemical processes in an aquifer system.</title>
        <authorList>
            <person name="Anantharaman K."/>
            <person name="Brown C.T."/>
            <person name="Hug L.A."/>
            <person name="Sharon I."/>
            <person name="Castelle C.J."/>
            <person name="Probst A.J."/>
            <person name="Thomas B.C."/>
            <person name="Singh A."/>
            <person name="Wilkins M.J."/>
            <person name="Karaoz U."/>
            <person name="Brodie E.L."/>
            <person name="Williams K.H."/>
            <person name="Hubbard S.S."/>
            <person name="Banfield J.F."/>
        </authorList>
    </citation>
    <scope>NUCLEOTIDE SEQUENCE [LARGE SCALE GENOMIC DNA]</scope>
</reference>
<gene>
    <name evidence="1" type="ORF">A2Y85_01740</name>
</gene>
<dbReference type="AlphaFoldDB" id="A0A1F4U1T3"/>
<organism evidence="1 2">
    <name type="scientific">candidate division WOR-3 bacterium RBG_13_43_14</name>
    <dbReference type="NCBI Taxonomy" id="1802590"/>
    <lineage>
        <taxon>Bacteria</taxon>
        <taxon>Bacteria division WOR-3</taxon>
    </lineage>
</organism>
<name>A0A1F4U1T3_UNCW3</name>
<sequence length="186" mass="21153">MLIDSLVAEFGDTLVVVCYHDRGAYMNDDAIARLAFYNTGLTKPYVIFDGSEVAWEQIPANYDSVYHEFFRIVRTIAPYFNLETDSVFSDSTTAGFMLWVVPTDTLPSNTINTFIIVLEDSLLGNYTTHVNVCRDIMQFPVDMVYGDTLDTNIVFNHNIPTGRLKAAVFVQNMDTKEVMQARMVRF</sequence>
<dbReference type="EMBL" id="MEUM01000161">
    <property type="protein sequence ID" value="OGC38906.1"/>
    <property type="molecule type" value="Genomic_DNA"/>
</dbReference>
<comment type="caution">
    <text evidence="1">The sequence shown here is derived from an EMBL/GenBank/DDBJ whole genome shotgun (WGS) entry which is preliminary data.</text>
</comment>
<accession>A0A1F4U1T3</accession>
<dbReference type="Proteomes" id="UP000177025">
    <property type="component" value="Unassembled WGS sequence"/>
</dbReference>
<protein>
    <submittedName>
        <fullName evidence="1">Uncharacterized protein</fullName>
    </submittedName>
</protein>
<proteinExistence type="predicted"/>
<evidence type="ECO:0000313" key="1">
    <source>
        <dbReference type="EMBL" id="OGC38906.1"/>
    </source>
</evidence>
<evidence type="ECO:0000313" key="2">
    <source>
        <dbReference type="Proteomes" id="UP000177025"/>
    </source>
</evidence>